<proteinExistence type="predicted"/>
<gene>
    <name evidence="1" type="ORF">ALECFALPRED_007110</name>
</gene>
<dbReference type="AlphaFoldDB" id="A0A8H3IR03"/>
<sequence>MRVLSPIPKYITNHHYDFAPSAHTPHDSQLLSFGHDIINNAGKFDAKAIYAGAIYYFDRDDPTIVSGPRGVTYSSRLTTSKITTHIWEERVIVPVGKIYGLLRATTKEEVQGNNFQGDKYHMRRLFRFGALHDLICASATERAENHALFLKPSLVTNPEVSLFAEWLGRQSISVEEGQRYSHPRVGANAGARMVIDDPKRRSDEPYVSLDILNEIVIRADHLSYIKLKIGFATIDNIPCLLEIDRIKFNTITGRMGVEAG</sequence>
<protein>
    <submittedName>
        <fullName evidence="1">Uncharacterized protein</fullName>
    </submittedName>
</protein>
<accession>A0A8H3IR03</accession>
<organism evidence="1 2">
    <name type="scientific">Alectoria fallacina</name>
    <dbReference type="NCBI Taxonomy" id="1903189"/>
    <lineage>
        <taxon>Eukaryota</taxon>
        <taxon>Fungi</taxon>
        <taxon>Dikarya</taxon>
        <taxon>Ascomycota</taxon>
        <taxon>Pezizomycotina</taxon>
        <taxon>Lecanoromycetes</taxon>
        <taxon>OSLEUM clade</taxon>
        <taxon>Lecanoromycetidae</taxon>
        <taxon>Lecanorales</taxon>
        <taxon>Lecanorineae</taxon>
        <taxon>Parmeliaceae</taxon>
        <taxon>Alectoria</taxon>
    </lineage>
</organism>
<reference evidence="1" key="1">
    <citation type="submission" date="2021-03" db="EMBL/GenBank/DDBJ databases">
        <authorList>
            <person name="Tagirdzhanova G."/>
        </authorList>
    </citation>
    <scope>NUCLEOTIDE SEQUENCE</scope>
</reference>
<name>A0A8H3IR03_9LECA</name>
<dbReference type="EMBL" id="CAJPDR010000461">
    <property type="protein sequence ID" value="CAF9937117.1"/>
    <property type="molecule type" value="Genomic_DNA"/>
</dbReference>
<evidence type="ECO:0000313" key="1">
    <source>
        <dbReference type="EMBL" id="CAF9937117.1"/>
    </source>
</evidence>
<dbReference type="Proteomes" id="UP000664203">
    <property type="component" value="Unassembled WGS sequence"/>
</dbReference>
<comment type="caution">
    <text evidence="1">The sequence shown here is derived from an EMBL/GenBank/DDBJ whole genome shotgun (WGS) entry which is preliminary data.</text>
</comment>
<keyword evidence="2" id="KW-1185">Reference proteome</keyword>
<evidence type="ECO:0000313" key="2">
    <source>
        <dbReference type="Proteomes" id="UP000664203"/>
    </source>
</evidence>